<keyword evidence="3" id="KW-1185">Reference proteome</keyword>
<dbReference type="InterPro" id="IPR036047">
    <property type="entry name" value="F-box-like_dom_sf"/>
</dbReference>
<protein>
    <recommendedName>
        <fullName evidence="2">F-box domain-containing protein</fullName>
    </recommendedName>
</protein>
<feature type="region of interest" description="Disordered" evidence="1">
    <location>
        <begin position="358"/>
        <end position="396"/>
    </location>
</feature>
<dbReference type="KEGG" id="fas:105263867"/>
<feature type="compositionally biased region" description="Basic and acidic residues" evidence="1">
    <location>
        <begin position="269"/>
        <end position="280"/>
    </location>
</feature>
<dbReference type="RefSeq" id="XP_011298652.1">
    <property type="nucleotide sequence ID" value="XM_011300350.1"/>
</dbReference>
<dbReference type="GeneID" id="105263867"/>
<feature type="compositionally biased region" description="Polar residues" evidence="1">
    <location>
        <begin position="384"/>
        <end position="395"/>
    </location>
</feature>
<dbReference type="InterPro" id="IPR001810">
    <property type="entry name" value="F-box_dom"/>
</dbReference>
<proteinExistence type="predicted"/>
<dbReference type="Pfam" id="PF00646">
    <property type="entry name" value="F-box"/>
    <property type="match status" value="1"/>
</dbReference>
<dbReference type="AlphaFoldDB" id="A0A9R1SWX3"/>
<dbReference type="OrthoDB" id="3219396at2759"/>
<feature type="region of interest" description="Disordered" evidence="1">
    <location>
        <begin position="263"/>
        <end position="322"/>
    </location>
</feature>
<name>A0A9R1SWX3_9HYME</name>
<dbReference type="SUPFAM" id="SSF81383">
    <property type="entry name" value="F-box domain"/>
    <property type="match status" value="1"/>
</dbReference>
<evidence type="ECO:0000313" key="3">
    <source>
        <dbReference type="Proteomes" id="UP000694866"/>
    </source>
</evidence>
<reference evidence="4" key="1">
    <citation type="submission" date="2025-08" db="UniProtKB">
        <authorList>
            <consortium name="RefSeq"/>
        </authorList>
    </citation>
    <scope>IDENTIFICATION</scope>
    <source>
        <strain evidence="4">USDA-PBARC FA_bdor</strain>
        <tissue evidence="4">Whole organism</tissue>
    </source>
</reference>
<dbReference type="Proteomes" id="UP000694866">
    <property type="component" value="Unplaced"/>
</dbReference>
<evidence type="ECO:0000259" key="2">
    <source>
        <dbReference type="PROSITE" id="PS50181"/>
    </source>
</evidence>
<accession>A0A9R1SWX3</accession>
<feature type="compositionally biased region" description="Basic and acidic residues" evidence="1">
    <location>
        <begin position="359"/>
        <end position="383"/>
    </location>
</feature>
<dbReference type="PROSITE" id="PS50181">
    <property type="entry name" value="FBOX"/>
    <property type="match status" value="1"/>
</dbReference>
<dbReference type="Gene3D" id="1.20.1280.50">
    <property type="match status" value="1"/>
</dbReference>
<gene>
    <name evidence="4" type="primary">LOC105263867</name>
</gene>
<feature type="compositionally biased region" description="Low complexity" evidence="1">
    <location>
        <begin position="312"/>
        <end position="322"/>
    </location>
</feature>
<feature type="domain" description="F-box" evidence="2">
    <location>
        <begin position="83"/>
        <end position="129"/>
    </location>
</feature>
<organism evidence="3 4">
    <name type="scientific">Fopius arisanus</name>
    <dbReference type="NCBI Taxonomy" id="64838"/>
    <lineage>
        <taxon>Eukaryota</taxon>
        <taxon>Metazoa</taxon>
        <taxon>Ecdysozoa</taxon>
        <taxon>Arthropoda</taxon>
        <taxon>Hexapoda</taxon>
        <taxon>Insecta</taxon>
        <taxon>Pterygota</taxon>
        <taxon>Neoptera</taxon>
        <taxon>Endopterygota</taxon>
        <taxon>Hymenoptera</taxon>
        <taxon>Apocrita</taxon>
        <taxon>Ichneumonoidea</taxon>
        <taxon>Braconidae</taxon>
        <taxon>Opiinae</taxon>
        <taxon>Fopius</taxon>
    </lineage>
</organism>
<evidence type="ECO:0000256" key="1">
    <source>
        <dbReference type="SAM" id="MobiDB-lite"/>
    </source>
</evidence>
<evidence type="ECO:0000313" key="4">
    <source>
        <dbReference type="RefSeq" id="XP_011298652.1"/>
    </source>
</evidence>
<sequence>MSQTFLEKYTVAPAPSRDYYGLKIQDDEIKLFHWPIRQRPHKVPITRAASFRNWRKDSPLQSEIEQIFGNSWLEYANSIIEKKQSLLTLPRKIFTNILSFLPAEDIPQLFRLSRAFCEILNNEETWEVIFKKVKGEDFHRAQKRYGMSYGWKQLLKETQDIKMESHVPKTLKMKDPLFFWRESPPPDDVRPQHMKLEVKIKKNPSRKSAPSALSLKTLELNIEEAFEDKAKLFHKDYKVKSRGVPSDVQLEDNQKSVNVLTLQSSEFNLKPKKENPEKPKTFKASPAPRSTYHSGGDKLLQSRVSSRRKTPSSSGLSLSSSLRTKERLLENSVKKSLSGFNQSTSPLSEFDWLTGSMSRSRDDIKSSDTNDITNNEKPRDQREIINQNRRSSTMNELAAKDPPVFKDLAAKNDLNENFGKNRGKIMSKTSVSCQSVRPSSLKTKTGFDILNSEFLKQRLELQARLSGSNYSRLVSGLNNYKT</sequence>